<evidence type="ECO:0000256" key="1">
    <source>
        <dbReference type="SAM" id="MobiDB-lite"/>
    </source>
</evidence>
<sequence>MVLLSLWEARTFLGKSYNIGTSRHGSKAKVLAKGLNTAPLKTQGVHGDKFWDGVDSHMKALQNEEIMARTCRSLVELMNVDKEFKVANEDDWMAIDEHGTPSKEEVADAPHTRRKRKAGATPGGRKKRARSTPQPGKRRYRARREFSCLSRRLPHHAQIQKTKSST</sequence>
<dbReference type="Proteomes" id="UP000829364">
    <property type="component" value="Chromosome 2"/>
</dbReference>
<reference evidence="2" key="1">
    <citation type="submission" date="2021-11" db="EMBL/GenBank/DDBJ databases">
        <title>Purpureocillium_takamizusanense_genome.</title>
        <authorList>
            <person name="Nguyen N.-H."/>
        </authorList>
    </citation>
    <scope>NUCLEOTIDE SEQUENCE</scope>
    <source>
        <strain evidence="2">PT3</strain>
    </source>
</reference>
<name>A0A9Q8V9S7_9HYPO</name>
<feature type="compositionally biased region" description="Basic residues" evidence="1">
    <location>
        <begin position="112"/>
        <end position="142"/>
    </location>
</feature>
<gene>
    <name evidence="2" type="primary">SCC2_4</name>
    <name evidence="2" type="ORF">JDV02_003540</name>
</gene>
<organism evidence="2 3">
    <name type="scientific">Purpureocillium takamizusanense</name>
    <dbReference type="NCBI Taxonomy" id="2060973"/>
    <lineage>
        <taxon>Eukaryota</taxon>
        <taxon>Fungi</taxon>
        <taxon>Dikarya</taxon>
        <taxon>Ascomycota</taxon>
        <taxon>Pezizomycotina</taxon>
        <taxon>Sordariomycetes</taxon>
        <taxon>Hypocreomycetidae</taxon>
        <taxon>Hypocreales</taxon>
        <taxon>Ophiocordycipitaceae</taxon>
        <taxon>Purpureocillium</taxon>
    </lineage>
</organism>
<protein>
    <submittedName>
        <fullName evidence="2">Sister chromatid cohesion protein 2</fullName>
    </submittedName>
</protein>
<dbReference type="KEGG" id="ptkz:JDV02_003540"/>
<accession>A0A9Q8V9S7</accession>
<feature type="compositionally biased region" description="Basic and acidic residues" evidence="1">
    <location>
        <begin position="95"/>
        <end position="111"/>
    </location>
</feature>
<dbReference type="RefSeq" id="XP_047840645.1">
    <property type="nucleotide sequence ID" value="XM_047984671.1"/>
</dbReference>
<dbReference type="GeneID" id="72065497"/>
<proteinExistence type="predicted"/>
<dbReference type="EMBL" id="CP086355">
    <property type="protein sequence ID" value="UNI17164.1"/>
    <property type="molecule type" value="Genomic_DNA"/>
</dbReference>
<keyword evidence="3" id="KW-1185">Reference proteome</keyword>
<dbReference type="AlphaFoldDB" id="A0A9Q8V9S7"/>
<feature type="region of interest" description="Disordered" evidence="1">
    <location>
        <begin position="93"/>
        <end position="166"/>
    </location>
</feature>
<evidence type="ECO:0000313" key="2">
    <source>
        <dbReference type="EMBL" id="UNI17164.1"/>
    </source>
</evidence>
<evidence type="ECO:0000313" key="3">
    <source>
        <dbReference type="Proteomes" id="UP000829364"/>
    </source>
</evidence>
<dbReference type="OrthoDB" id="5152179at2759"/>